<evidence type="ECO:0000313" key="4">
    <source>
        <dbReference type="Proteomes" id="UP000664882"/>
    </source>
</evidence>
<dbReference type="Gene3D" id="3.40.50.20">
    <property type="match status" value="1"/>
</dbReference>
<protein>
    <submittedName>
        <fullName evidence="3">Acetyltransferase</fullName>
    </submittedName>
</protein>
<evidence type="ECO:0000256" key="1">
    <source>
        <dbReference type="ARBA" id="ARBA00007274"/>
    </source>
</evidence>
<dbReference type="SUPFAM" id="SSF51161">
    <property type="entry name" value="Trimeric LpxA-like enzymes"/>
    <property type="match status" value="1"/>
</dbReference>
<accession>A0ABS3NGK8</accession>
<dbReference type="PANTHER" id="PTHR43300:SF7">
    <property type="entry name" value="UDP-N-ACETYLBACILLOSAMINE N-ACETYLTRANSFERASE"/>
    <property type="match status" value="1"/>
</dbReference>
<sequence length="208" mass="21354">MNKLAILGASGHGKVLADMAELIGWQSVTFFDDAWPTVVHNGHWSVVGNTDALLQQLSSFDGVIVGIGNNAIRLDKQALLTAHCAPLISLIHPSAQISRYGYIGVGTAIMASATINLDCDIGAACIINTHASIDHDCQLADGVHISPAAALAGGVIIERGAWIGIGANVRQLITIGANALVGAGGVVVKPVLPNTCVAGNPAKILKQC</sequence>
<evidence type="ECO:0000259" key="2">
    <source>
        <dbReference type="Pfam" id="PF17836"/>
    </source>
</evidence>
<dbReference type="PANTHER" id="PTHR43300">
    <property type="entry name" value="ACETYLTRANSFERASE"/>
    <property type="match status" value="1"/>
</dbReference>
<gene>
    <name evidence="3" type="ORF">J3U76_08850</name>
</gene>
<comment type="similarity">
    <text evidence="1">Belongs to the transferase hexapeptide repeat family.</text>
</comment>
<dbReference type="InterPro" id="IPR011004">
    <property type="entry name" value="Trimer_LpxA-like_sf"/>
</dbReference>
<dbReference type="InterPro" id="IPR041561">
    <property type="entry name" value="PglD_N"/>
</dbReference>
<dbReference type="Proteomes" id="UP000664882">
    <property type="component" value="Unassembled WGS sequence"/>
</dbReference>
<dbReference type="Pfam" id="PF17836">
    <property type="entry name" value="PglD_N"/>
    <property type="match status" value="1"/>
</dbReference>
<reference evidence="3 4" key="1">
    <citation type="submission" date="2021-03" db="EMBL/GenBank/DDBJ databases">
        <title>Oceanisphaera sp. nov., isolated from the intestine.</title>
        <authorList>
            <person name="Zhao L.-H."/>
            <person name="Shi L.-F."/>
        </authorList>
    </citation>
    <scope>NUCLEOTIDE SEQUENCE [LARGE SCALE GENOMIC DNA]</scope>
    <source>
        <strain evidence="3 4">DM8</strain>
    </source>
</reference>
<dbReference type="NCBIfam" id="TIGR03570">
    <property type="entry name" value="NeuD_NnaD"/>
    <property type="match status" value="1"/>
</dbReference>
<evidence type="ECO:0000313" key="3">
    <source>
        <dbReference type="EMBL" id="MBO1519733.1"/>
    </source>
</evidence>
<dbReference type="InterPro" id="IPR050179">
    <property type="entry name" value="Trans_hexapeptide_repeat"/>
</dbReference>
<dbReference type="Gene3D" id="2.160.10.10">
    <property type="entry name" value="Hexapeptide repeat proteins"/>
    <property type="match status" value="1"/>
</dbReference>
<dbReference type="CDD" id="cd03360">
    <property type="entry name" value="LbH_AT_putative"/>
    <property type="match status" value="1"/>
</dbReference>
<proteinExistence type="inferred from homology"/>
<organism evidence="3 4">
    <name type="scientific">Oceanisphaera pacifica</name>
    <dbReference type="NCBI Taxonomy" id="2818389"/>
    <lineage>
        <taxon>Bacteria</taxon>
        <taxon>Pseudomonadati</taxon>
        <taxon>Pseudomonadota</taxon>
        <taxon>Gammaproteobacteria</taxon>
        <taxon>Aeromonadales</taxon>
        <taxon>Aeromonadaceae</taxon>
        <taxon>Oceanisphaera</taxon>
    </lineage>
</organism>
<dbReference type="RefSeq" id="WP_208005614.1">
    <property type="nucleotide sequence ID" value="NZ_JAGDFX010000009.1"/>
</dbReference>
<name>A0ABS3NGK8_9GAMM</name>
<feature type="domain" description="PglD N-terminal" evidence="2">
    <location>
        <begin position="3"/>
        <end position="74"/>
    </location>
</feature>
<dbReference type="InterPro" id="IPR020019">
    <property type="entry name" value="AcTrfase_PglD-like"/>
</dbReference>
<dbReference type="EMBL" id="JAGDFX010000009">
    <property type="protein sequence ID" value="MBO1519733.1"/>
    <property type="molecule type" value="Genomic_DNA"/>
</dbReference>
<comment type="caution">
    <text evidence="3">The sequence shown here is derived from an EMBL/GenBank/DDBJ whole genome shotgun (WGS) entry which is preliminary data.</text>
</comment>
<keyword evidence="4" id="KW-1185">Reference proteome</keyword>